<evidence type="ECO:0000256" key="5">
    <source>
        <dbReference type="ARBA" id="ARBA00022840"/>
    </source>
</evidence>
<dbReference type="InterPro" id="IPR039421">
    <property type="entry name" value="Type_1_exporter"/>
</dbReference>
<dbReference type="Gene3D" id="1.20.1560.10">
    <property type="entry name" value="ABC transporter type 1, transmembrane domain"/>
    <property type="match status" value="2"/>
</dbReference>
<dbReference type="InterPro" id="IPR011527">
    <property type="entry name" value="ABC1_TM_dom"/>
</dbReference>
<accession>A0A835WLC4</accession>
<dbReference type="SMART" id="SM00382">
    <property type="entry name" value="AAA"/>
    <property type="match status" value="1"/>
</dbReference>
<feature type="region of interest" description="Disordered" evidence="8">
    <location>
        <begin position="89"/>
        <end position="118"/>
    </location>
</feature>
<keyword evidence="5" id="KW-0067">ATP-binding</keyword>
<dbReference type="PROSITE" id="PS00211">
    <property type="entry name" value="ABC_TRANSPORTER_1"/>
    <property type="match status" value="1"/>
</dbReference>
<evidence type="ECO:0000256" key="9">
    <source>
        <dbReference type="SAM" id="Phobius"/>
    </source>
</evidence>
<dbReference type="SUPFAM" id="SSF52540">
    <property type="entry name" value="P-loop containing nucleoside triphosphate hydrolases"/>
    <property type="match status" value="1"/>
</dbReference>
<dbReference type="OrthoDB" id="6500128at2759"/>
<evidence type="ECO:0008006" key="14">
    <source>
        <dbReference type="Google" id="ProtNLM"/>
    </source>
</evidence>
<dbReference type="PROSITE" id="PS50929">
    <property type="entry name" value="ABC_TM1F"/>
    <property type="match status" value="1"/>
</dbReference>
<dbReference type="Gene3D" id="3.40.50.300">
    <property type="entry name" value="P-loop containing nucleotide triphosphate hydrolases"/>
    <property type="match status" value="1"/>
</dbReference>
<evidence type="ECO:0000313" key="13">
    <source>
        <dbReference type="Proteomes" id="UP000613740"/>
    </source>
</evidence>
<evidence type="ECO:0000256" key="7">
    <source>
        <dbReference type="ARBA" id="ARBA00023136"/>
    </source>
</evidence>
<dbReference type="FunFam" id="3.40.50.300:FF:000836">
    <property type="entry name" value="ABC transporter B family member 25"/>
    <property type="match status" value="1"/>
</dbReference>
<evidence type="ECO:0000259" key="11">
    <source>
        <dbReference type="PROSITE" id="PS50929"/>
    </source>
</evidence>
<dbReference type="Pfam" id="PF00664">
    <property type="entry name" value="ABC_membrane"/>
    <property type="match status" value="1"/>
</dbReference>
<dbReference type="PROSITE" id="PS50893">
    <property type="entry name" value="ABC_TRANSPORTER_2"/>
    <property type="match status" value="1"/>
</dbReference>
<gene>
    <name evidence="12" type="ORF">HYH02_005651</name>
</gene>
<evidence type="ECO:0000259" key="10">
    <source>
        <dbReference type="PROSITE" id="PS50893"/>
    </source>
</evidence>
<evidence type="ECO:0000256" key="1">
    <source>
        <dbReference type="ARBA" id="ARBA00004141"/>
    </source>
</evidence>
<sequence>MCLALWPVVTVAPDVVSRVLADPATQALPALKALYGFGTSSLDVLAVTLLRTQLLLALMFLVPSTKKNKQQQEQQAAAGKDGAAAAAAAAPADGGVKSVTPPRAVTRAEDEKDEEDAKKIQAPLHDKAKHALLVLTIAASVFTAAKAAYIAITAPAQPALWPTRGSDGVSVDAGLVPLFACIGVSLVGSVASFLCAKVLIALRAALFHDSGLTQEERAKEKKDAEEAAKEQNGGLTKLQMARQMAALVLPDIPLLLLNSLVTVAIDQADVVSTHLEGTMVTYATTDPNNMFTTFVNTRVSGRAADRVFKAMLQTEKGYYDKHPPAEVLALLSTNPGESVVKILATMTNVFSTGLQYVTTFYLMFTSSWRVTVFTLVVTTADTIVSFAHWGAMDSAWDMTAKEKTRRDVLTADAIGNVDTLRAFAAENGVVALAMEILRIIRAKEFRSNVVNFLFGIVTQFTDKLRDVGILYFGATQVLAGKMEALELLNRRPAIPPSGKLTLPGGLAGGFEFQGVVFSYPSAPETVILQDLTLSIKPGQTVAFVGASGGGKSSIMRLIQRFYLPTSGSLKLDGHDIGEYDHRWLRKQMSIVSQEPVLFNRSIYRNIIFGLEEHDGEAAPPSIEEVVEAAKQANAHDFIMGLDKGYATKAGAGGSKLSGGQKQRVAIARALVRKPRVLLLDEATSALDAESETVVQEALDRSCKGRTTIIIAHRLATIKNADVIVVVGKGGPAVKEMGTYDQLLARGGIFAGLVEKQKLDTTAAADKPAAADGGGLLTKALSASWHLMARSALEQVRQRREATELAAREARRLAFIEGKLSASGVSSSMSSRSLSRKASSVLRSAAPSSGAVDGVLLDSVVEETAVTVARGA</sequence>
<dbReference type="GO" id="GO:0005737">
    <property type="term" value="C:cytoplasm"/>
    <property type="evidence" value="ECO:0007669"/>
    <property type="project" value="UniProtKB-ARBA"/>
</dbReference>
<keyword evidence="6 9" id="KW-1133">Transmembrane helix</keyword>
<evidence type="ECO:0000313" key="12">
    <source>
        <dbReference type="EMBL" id="KAG2449507.1"/>
    </source>
</evidence>
<feature type="transmembrane region" description="Helical" evidence="9">
    <location>
        <begin position="174"/>
        <end position="200"/>
    </location>
</feature>
<feature type="transmembrane region" description="Helical" evidence="9">
    <location>
        <begin position="131"/>
        <end position="154"/>
    </location>
</feature>
<dbReference type="Pfam" id="PF00005">
    <property type="entry name" value="ABC_tran"/>
    <property type="match status" value="1"/>
</dbReference>
<dbReference type="AlphaFoldDB" id="A0A835WLC4"/>
<keyword evidence="3 9" id="KW-0812">Transmembrane</keyword>
<reference evidence="12" key="1">
    <citation type="journal article" date="2020" name="bioRxiv">
        <title>Comparative genomics of Chlamydomonas.</title>
        <authorList>
            <person name="Craig R.J."/>
            <person name="Hasan A.R."/>
            <person name="Ness R.W."/>
            <person name="Keightley P.D."/>
        </authorList>
    </citation>
    <scope>NUCLEOTIDE SEQUENCE</scope>
    <source>
        <strain evidence="12">CCAP 11/173</strain>
    </source>
</reference>
<keyword evidence="2" id="KW-0813">Transport</keyword>
<protein>
    <recommendedName>
        <fullName evidence="14">ABC transporter domain-containing protein</fullName>
    </recommendedName>
</protein>
<organism evidence="12 13">
    <name type="scientific">Chlamydomonas schloesseri</name>
    <dbReference type="NCBI Taxonomy" id="2026947"/>
    <lineage>
        <taxon>Eukaryota</taxon>
        <taxon>Viridiplantae</taxon>
        <taxon>Chlorophyta</taxon>
        <taxon>core chlorophytes</taxon>
        <taxon>Chlorophyceae</taxon>
        <taxon>CS clade</taxon>
        <taxon>Chlamydomonadales</taxon>
        <taxon>Chlamydomonadaceae</taxon>
        <taxon>Chlamydomonas</taxon>
    </lineage>
</organism>
<dbReference type="GO" id="GO:0016020">
    <property type="term" value="C:membrane"/>
    <property type="evidence" value="ECO:0007669"/>
    <property type="project" value="UniProtKB-SubCell"/>
</dbReference>
<dbReference type="InterPro" id="IPR017871">
    <property type="entry name" value="ABC_transporter-like_CS"/>
</dbReference>
<comment type="subcellular location">
    <subcellularLocation>
        <location evidence="1">Membrane</location>
        <topology evidence="1">Multi-pass membrane protein</topology>
    </subcellularLocation>
</comment>
<evidence type="ECO:0000256" key="3">
    <source>
        <dbReference type="ARBA" id="ARBA00022692"/>
    </source>
</evidence>
<dbReference type="PANTHER" id="PTHR43394:SF1">
    <property type="entry name" value="ATP-BINDING CASSETTE SUB-FAMILY B MEMBER 10, MITOCHONDRIAL"/>
    <property type="match status" value="1"/>
</dbReference>
<feature type="transmembrane region" description="Helical" evidence="9">
    <location>
        <begin position="45"/>
        <end position="62"/>
    </location>
</feature>
<proteinExistence type="predicted"/>
<evidence type="ECO:0000256" key="8">
    <source>
        <dbReference type="SAM" id="MobiDB-lite"/>
    </source>
</evidence>
<feature type="compositionally biased region" description="Basic and acidic residues" evidence="8">
    <location>
        <begin position="106"/>
        <end position="118"/>
    </location>
</feature>
<feature type="domain" description="ABC transmembrane type-1" evidence="11">
    <location>
        <begin position="290"/>
        <end position="484"/>
    </location>
</feature>
<evidence type="ECO:0000256" key="6">
    <source>
        <dbReference type="ARBA" id="ARBA00022989"/>
    </source>
</evidence>
<dbReference type="EMBL" id="JAEHOD010000014">
    <property type="protein sequence ID" value="KAG2449507.1"/>
    <property type="molecule type" value="Genomic_DNA"/>
</dbReference>
<evidence type="ECO:0000256" key="2">
    <source>
        <dbReference type="ARBA" id="ARBA00022448"/>
    </source>
</evidence>
<name>A0A835WLC4_9CHLO</name>
<comment type="caution">
    <text evidence="12">The sequence shown here is derived from an EMBL/GenBank/DDBJ whole genome shotgun (WGS) entry which is preliminary data.</text>
</comment>
<dbReference type="InterPro" id="IPR036640">
    <property type="entry name" value="ABC1_TM_sf"/>
</dbReference>
<keyword evidence="4" id="KW-0547">Nucleotide-binding</keyword>
<dbReference type="GO" id="GO:0016887">
    <property type="term" value="F:ATP hydrolysis activity"/>
    <property type="evidence" value="ECO:0007669"/>
    <property type="project" value="InterPro"/>
</dbReference>
<dbReference type="GO" id="GO:0005524">
    <property type="term" value="F:ATP binding"/>
    <property type="evidence" value="ECO:0007669"/>
    <property type="project" value="UniProtKB-KW"/>
</dbReference>
<dbReference type="InterPro" id="IPR027417">
    <property type="entry name" value="P-loop_NTPase"/>
</dbReference>
<keyword evidence="13" id="KW-1185">Reference proteome</keyword>
<dbReference type="PANTHER" id="PTHR43394">
    <property type="entry name" value="ATP-DEPENDENT PERMEASE MDL1, MITOCHONDRIAL"/>
    <property type="match status" value="1"/>
</dbReference>
<evidence type="ECO:0000256" key="4">
    <source>
        <dbReference type="ARBA" id="ARBA00022741"/>
    </source>
</evidence>
<dbReference type="InterPro" id="IPR003439">
    <property type="entry name" value="ABC_transporter-like_ATP-bd"/>
</dbReference>
<dbReference type="GO" id="GO:0015421">
    <property type="term" value="F:ABC-type oligopeptide transporter activity"/>
    <property type="evidence" value="ECO:0007669"/>
    <property type="project" value="TreeGrafter"/>
</dbReference>
<dbReference type="SUPFAM" id="SSF90123">
    <property type="entry name" value="ABC transporter transmembrane region"/>
    <property type="match status" value="1"/>
</dbReference>
<dbReference type="Proteomes" id="UP000613740">
    <property type="component" value="Unassembled WGS sequence"/>
</dbReference>
<feature type="domain" description="ABC transporter" evidence="10">
    <location>
        <begin position="510"/>
        <end position="755"/>
    </location>
</feature>
<dbReference type="CDD" id="cd03249">
    <property type="entry name" value="ABC_MTABC3_MDL1_MDL2"/>
    <property type="match status" value="1"/>
</dbReference>
<keyword evidence="7 9" id="KW-0472">Membrane</keyword>
<dbReference type="InterPro" id="IPR003593">
    <property type="entry name" value="AAA+_ATPase"/>
</dbReference>